<reference evidence="1 2" key="1">
    <citation type="submission" date="2015-07" db="EMBL/GenBank/DDBJ databases">
        <title>The genome of Habropoda laboriosa.</title>
        <authorList>
            <person name="Pan H."/>
            <person name="Kapheim K."/>
        </authorList>
    </citation>
    <scope>NUCLEOTIDE SEQUENCE [LARGE SCALE GENOMIC DNA]</scope>
    <source>
        <strain evidence="1">0110345459</strain>
    </source>
</reference>
<dbReference type="Proteomes" id="UP000053825">
    <property type="component" value="Unassembled WGS sequence"/>
</dbReference>
<sequence>MICNNVVYTQAALVSTFQIQDSILRLGYWGNMATMAVATGYVAFDTYNEEDTGQVMVKMRNGGLDRSMRARYLRKSFEHWKRAVRQSNRIAFPRVDVLAGRYWADLIAKAGAGTGTTTRWCIESFLTLLEGYSWDVNWRVGLNGSTLMGLRTPSLWWRSIINTEWSDFCLGGTGLPANDQYSYDDTAERWTFSSWSQFGQGEDDPP</sequence>
<proteinExistence type="predicted"/>
<organism evidence="1 2">
    <name type="scientific">Habropoda laboriosa</name>
    <dbReference type="NCBI Taxonomy" id="597456"/>
    <lineage>
        <taxon>Eukaryota</taxon>
        <taxon>Metazoa</taxon>
        <taxon>Ecdysozoa</taxon>
        <taxon>Arthropoda</taxon>
        <taxon>Hexapoda</taxon>
        <taxon>Insecta</taxon>
        <taxon>Pterygota</taxon>
        <taxon>Neoptera</taxon>
        <taxon>Endopterygota</taxon>
        <taxon>Hymenoptera</taxon>
        <taxon>Apocrita</taxon>
        <taxon>Aculeata</taxon>
        <taxon>Apoidea</taxon>
        <taxon>Anthophila</taxon>
        <taxon>Apidae</taxon>
        <taxon>Habropoda</taxon>
    </lineage>
</organism>
<name>A0A0L7QYU7_9HYME</name>
<dbReference type="AlphaFoldDB" id="A0A0L7QYU7"/>
<dbReference type="EMBL" id="KQ414687">
    <property type="protein sequence ID" value="KOC63736.1"/>
    <property type="molecule type" value="Genomic_DNA"/>
</dbReference>
<keyword evidence="2" id="KW-1185">Reference proteome</keyword>
<accession>A0A0L7QYU7</accession>
<evidence type="ECO:0000313" key="1">
    <source>
        <dbReference type="EMBL" id="KOC63736.1"/>
    </source>
</evidence>
<gene>
    <name evidence="1" type="ORF">WH47_02275</name>
</gene>
<evidence type="ECO:0000313" key="2">
    <source>
        <dbReference type="Proteomes" id="UP000053825"/>
    </source>
</evidence>
<protein>
    <submittedName>
        <fullName evidence="1">Uncharacterized protein</fullName>
    </submittedName>
</protein>